<protein>
    <submittedName>
        <fullName evidence="3">DUF4136 domain-containing protein</fullName>
    </submittedName>
</protein>
<keyword evidence="4" id="KW-1185">Reference proteome</keyword>
<feature type="chain" id="PRO_5040979644" evidence="1">
    <location>
        <begin position="22"/>
        <end position="186"/>
    </location>
</feature>
<feature type="domain" description="DUF4136" evidence="2">
    <location>
        <begin position="43"/>
        <end position="183"/>
    </location>
</feature>
<feature type="signal peptide" evidence="1">
    <location>
        <begin position="1"/>
        <end position="21"/>
    </location>
</feature>
<reference evidence="3" key="1">
    <citation type="submission" date="2022-01" db="EMBL/GenBank/DDBJ databases">
        <title>Whole genome-based taxonomy of the Shewanellaceae.</title>
        <authorList>
            <person name="Martin-Rodriguez A.J."/>
        </authorList>
    </citation>
    <scope>NUCLEOTIDE SEQUENCE</scope>
    <source>
        <strain evidence="3">DSM 16422</strain>
    </source>
</reference>
<keyword evidence="1" id="KW-0732">Signal</keyword>
<dbReference type="AlphaFoldDB" id="A0A9X1ZLX4"/>
<dbReference type="RefSeq" id="WP_248996056.1">
    <property type="nucleotide sequence ID" value="NZ_JAKIKP010000008.1"/>
</dbReference>
<proteinExistence type="predicted"/>
<evidence type="ECO:0000256" key="1">
    <source>
        <dbReference type="SAM" id="SignalP"/>
    </source>
</evidence>
<name>A0A9X1ZLX4_9GAMM</name>
<comment type="caution">
    <text evidence="3">The sequence shown here is derived from an EMBL/GenBank/DDBJ whole genome shotgun (WGS) entry which is preliminary data.</text>
</comment>
<dbReference type="InterPro" id="IPR025411">
    <property type="entry name" value="DUF4136"/>
</dbReference>
<dbReference type="Pfam" id="PF13590">
    <property type="entry name" value="DUF4136"/>
    <property type="match status" value="1"/>
</dbReference>
<dbReference type="Gene3D" id="3.30.160.670">
    <property type="match status" value="1"/>
</dbReference>
<evidence type="ECO:0000313" key="3">
    <source>
        <dbReference type="EMBL" id="MCL1143382.1"/>
    </source>
</evidence>
<gene>
    <name evidence="3" type="ORF">L2672_11815</name>
</gene>
<dbReference type="PROSITE" id="PS51257">
    <property type="entry name" value="PROKAR_LIPOPROTEIN"/>
    <property type="match status" value="1"/>
</dbReference>
<evidence type="ECO:0000259" key="2">
    <source>
        <dbReference type="Pfam" id="PF13590"/>
    </source>
</evidence>
<sequence>MLKSILCFFMAASIMMLSGCATDHHSVAEHRMTMVTSGDVSLATQTYAWHETMFSIHTANKMDEEELKRHLRQSVDKLMASKGYVLVANNQNPQMTVGFGMALESEMSDMEILAKAGLVPGLSTQDVSDEYEKGSVLIAFFNPRINQPFWRVLAQGFTDPHKTVVNREVKFDELANMMLSNIPDVH</sequence>
<organism evidence="3 4">
    <name type="scientific">Shewanella gaetbuli</name>
    <dbReference type="NCBI Taxonomy" id="220752"/>
    <lineage>
        <taxon>Bacteria</taxon>
        <taxon>Pseudomonadati</taxon>
        <taxon>Pseudomonadota</taxon>
        <taxon>Gammaproteobacteria</taxon>
        <taxon>Alteromonadales</taxon>
        <taxon>Shewanellaceae</taxon>
        <taxon>Shewanella</taxon>
    </lineage>
</organism>
<accession>A0A9X1ZLX4</accession>
<evidence type="ECO:0000313" key="4">
    <source>
        <dbReference type="Proteomes" id="UP001139333"/>
    </source>
</evidence>
<dbReference type="EMBL" id="JAKIKP010000008">
    <property type="protein sequence ID" value="MCL1143382.1"/>
    <property type="molecule type" value="Genomic_DNA"/>
</dbReference>
<dbReference type="Proteomes" id="UP001139333">
    <property type="component" value="Unassembled WGS sequence"/>
</dbReference>